<feature type="domain" description="DUF4397" evidence="2">
    <location>
        <begin position="64"/>
        <end position="184"/>
    </location>
</feature>
<organism evidence="3 4">
    <name type="scientific">Salinirubrum litoreum</name>
    <dbReference type="NCBI Taxonomy" id="1126234"/>
    <lineage>
        <taxon>Archaea</taxon>
        <taxon>Methanobacteriati</taxon>
        <taxon>Methanobacteriota</taxon>
        <taxon>Stenosarchaea group</taxon>
        <taxon>Halobacteria</taxon>
        <taxon>Halobacteriales</taxon>
        <taxon>Haloferacaceae</taxon>
        <taxon>Salinirubrum</taxon>
    </lineage>
</organism>
<dbReference type="AlphaFoldDB" id="A0ABD5R630"/>
<sequence length="484" mass="49418">MTSDRSNATRRRVLLGLGTGATVALAGCTGGGGDGGTDTATPTGTATPTETPTETETEEPAGTANVRVGHMSPNAPNVDVYVDGSAVLEDVPFGAVSEYLEVPAGEREVEITAAGDPDTSVFAGAVPVEADTDYSVVAIGEIGDMADQAFEPLVLEDDNSDPGGDTARVRAVHASPDAPAVDITVASSGDALFDGVAFGDAGYVEVPAGDYTLQIRGDTDSNDGDVVAEFDVSLAGGQVYTAFAAGYLTPDDEPADTPFDLLVSQDTGDGMMEMDPASVRVSHMSPNAPNVDVYVDGSAVLEDVPFGATSSYLELAAGDHTVEITAAGDPDTSVFSGDVTVAAGTDYTIAAIGEIGDDADEAFRPLILEDDNSDPGGDTARVRAVHVSPDAPAVDITVNSTGDTLFDGVAFGESGYVEVPANDYTLQIRGDTDSNDGEVVADFDVSLNGGQVYTAFAAGYLTPDDEPQDVSFDLLVTQDTGGMS</sequence>
<dbReference type="InterPro" id="IPR025510">
    <property type="entry name" value="DUF4397"/>
</dbReference>
<dbReference type="Pfam" id="PF14344">
    <property type="entry name" value="DUF4397"/>
    <property type="match status" value="3"/>
</dbReference>
<gene>
    <name evidence="3" type="ORF">ACFPJ5_00100</name>
</gene>
<evidence type="ECO:0000313" key="3">
    <source>
        <dbReference type="EMBL" id="MFC5365321.1"/>
    </source>
</evidence>
<feature type="region of interest" description="Disordered" evidence="1">
    <location>
        <begin position="29"/>
        <end position="60"/>
    </location>
</feature>
<feature type="domain" description="DUF4397" evidence="2">
    <location>
        <begin position="277"/>
        <end position="397"/>
    </location>
</feature>
<accession>A0ABD5R630</accession>
<evidence type="ECO:0000256" key="1">
    <source>
        <dbReference type="SAM" id="MobiDB-lite"/>
    </source>
</evidence>
<dbReference type="PROSITE" id="PS51257">
    <property type="entry name" value="PROKAR_LIPOPROTEIN"/>
    <property type="match status" value="1"/>
</dbReference>
<comment type="caution">
    <text evidence="3">The sequence shown here is derived from an EMBL/GenBank/DDBJ whole genome shotgun (WGS) entry which is preliminary data.</text>
</comment>
<dbReference type="Proteomes" id="UP001596201">
    <property type="component" value="Unassembled WGS sequence"/>
</dbReference>
<protein>
    <submittedName>
        <fullName evidence="3">DUF4397 domain-containing protein</fullName>
    </submittedName>
</protein>
<feature type="compositionally biased region" description="Low complexity" evidence="1">
    <location>
        <begin position="37"/>
        <end position="52"/>
    </location>
</feature>
<keyword evidence="4" id="KW-1185">Reference proteome</keyword>
<reference evidence="3 4" key="1">
    <citation type="journal article" date="2019" name="Int. J. Syst. Evol. Microbiol.">
        <title>The Global Catalogue of Microorganisms (GCM) 10K type strain sequencing project: providing services to taxonomists for standard genome sequencing and annotation.</title>
        <authorList>
            <consortium name="The Broad Institute Genomics Platform"/>
            <consortium name="The Broad Institute Genome Sequencing Center for Infectious Disease"/>
            <person name="Wu L."/>
            <person name="Ma J."/>
        </authorList>
    </citation>
    <scope>NUCLEOTIDE SEQUENCE [LARGE SCALE GENOMIC DNA]</scope>
    <source>
        <strain evidence="3 4">CGMCC 1.12237</strain>
    </source>
</reference>
<dbReference type="EMBL" id="JBHSKX010000001">
    <property type="protein sequence ID" value="MFC5365321.1"/>
    <property type="molecule type" value="Genomic_DNA"/>
</dbReference>
<evidence type="ECO:0000259" key="2">
    <source>
        <dbReference type="Pfam" id="PF14344"/>
    </source>
</evidence>
<dbReference type="RefSeq" id="WP_227229384.1">
    <property type="nucleotide sequence ID" value="NZ_JAJCVJ010000001.1"/>
</dbReference>
<name>A0ABD5R630_9EURY</name>
<feature type="domain" description="DUF4397" evidence="2">
    <location>
        <begin position="187"/>
        <end position="259"/>
    </location>
</feature>
<evidence type="ECO:0000313" key="4">
    <source>
        <dbReference type="Proteomes" id="UP001596201"/>
    </source>
</evidence>
<proteinExistence type="predicted"/>